<sequence length="94" mass="9426">MLSLKVGKGPGGLGPGPAEQGTDYGDRESDHGDAKPGLQAGGLAGTNGRKPEDVPTDGRQDNGYDIDDAKGIGLAGSVLSHCGDADLRIVVESP</sequence>
<feature type="compositionally biased region" description="Basic and acidic residues" evidence="1">
    <location>
        <begin position="24"/>
        <end position="34"/>
    </location>
</feature>
<proteinExistence type="predicted"/>
<reference evidence="3" key="1">
    <citation type="journal article" date="2019" name="Int. J. Syst. Evol. Microbiol.">
        <title>The Global Catalogue of Microorganisms (GCM) 10K type strain sequencing project: providing services to taxonomists for standard genome sequencing and annotation.</title>
        <authorList>
            <consortium name="The Broad Institute Genomics Platform"/>
            <consortium name="The Broad Institute Genome Sequencing Center for Infectious Disease"/>
            <person name="Wu L."/>
            <person name="Ma J."/>
        </authorList>
    </citation>
    <scope>NUCLEOTIDE SEQUENCE [LARGE SCALE GENOMIC DNA]</scope>
    <source>
        <strain evidence="3">JCM 17137</strain>
    </source>
</reference>
<keyword evidence="3" id="KW-1185">Reference proteome</keyword>
<feature type="compositionally biased region" description="Basic and acidic residues" evidence="1">
    <location>
        <begin position="49"/>
        <end position="66"/>
    </location>
</feature>
<dbReference type="EMBL" id="BAABDD010000009">
    <property type="protein sequence ID" value="GAA3743549.1"/>
    <property type="molecule type" value="Genomic_DNA"/>
</dbReference>
<gene>
    <name evidence="2" type="ORF">GCM10022402_24050</name>
</gene>
<evidence type="ECO:0000313" key="3">
    <source>
        <dbReference type="Proteomes" id="UP001500908"/>
    </source>
</evidence>
<accession>A0ABP7FMD2</accession>
<protein>
    <submittedName>
        <fullName evidence="2">Uncharacterized protein</fullName>
    </submittedName>
</protein>
<name>A0ABP7FMD2_9ACTN</name>
<dbReference type="Proteomes" id="UP001500908">
    <property type="component" value="Unassembled WGS sequence"/>
</dbReference>
<comment type="caution">
    <text evidence="2">The sequence shown here is derived from an EMBL/GenBank/DDBJ whole genome shotgun (WGS) entry which is preliminary data.</text>
</comment>
<evidence type="ECO:0000256" key="1">
    <source>
        <dbReference type="SAM" id="MobiDB-lite"/>
    </source>
</evidence>
<feature type="region of interest" description="Disordered" evidence="1">
    <location>
        <begin position="1"/>
        <end position="66"/>
    </location>
</feature>
<evidence type="ECO:0000313" key="2">
    <source>
        <dbReference type="EMBL" id="GAA3743549.1"/>
    </source>
</evidence>
<organism evidence="2 3">
    <name type="scientific">Salinactinospora qingdaonensis</name>
    <dbReference type="NCBI Taxonomy" id="702744"/>
    <lineage>
        <taxon>Bacteria</taxon>
        <taxon>Bacillati</taxon>
        <taxon>Actinomycetota</taxon>
        <taxon>Actinomycetes</taxon>
        <taxon>Streptosporangiales</taxon>
        <taxon>Nocardiopsidaceae</taxon>
        <taxon>Salinactinospora</taxon>
    </lineage>
</organism>